<evidence type="ECO:0000256" key="6">
    <source>
        <dbReference type="SAM" id="Phobius"/>
    </source>
</evidence>
<feature type="transmembrane region" description="Helical" evidence="6">
    <location>
        <begin position="439"/>
        <end position="459"/>
    </location>
</feature>
<keyword evidence="4 6" id="KW-1133">Transmembrane helix</keyword>
<dbReference type="GO" id="GO:1990961">
    <property type="term" value="P:xenobiotic detoxification by transmembrane export across the plasma membrane"/>
    <property type="evidence" value="ECO:0007669"/>
    <property type="project" value="InterPro"/>
</dbReference>
<feature type="transmembrane region" description="Helical" evidence="6">
    <location>
        <begin position="217"/>
        <end position="236"/>
    </location>
</feature>
<sequence length="517" mass="56227">MGSKSEYKSSWLPKVFRPSADGSATSTTTNEHSSLLIHITHDEGEADEIEDDDDTTPATRWLLEFLLLLRSSIPVILAYALQNSLQTISVLIVGRLSPEALATAAFSYMFAMSTAWLIALGGTTALDTLASSSFTGSQDPHDLGILLQRAFFILTSFYIPVATLWAFSAPVFRLLGQEEYICVESARFLTALIPGGLGYIYFEAMKKYLQAQEIMRPGTYVLLITSPISAGLNYLFTHTFNLGLIGAPLATGLSYWLSFFLLVLYSRFINGHQCWGGFTAQSLRNLGTFSRLALLGVIHVGTEWWAFEIVALAAGRLGTISLAAQSVIMTTDQVINTIPFGIGVATSARVGNLLGARNAKGAARAANTAAWLSVFMGLVILIVLMSVKDFYAKIFNDDVRVIKLTAEVMPYVALFQIADGLNGSCGGSLRGMGRQHVGAAVNFVSYYCGALPLGIWLAFHGWGLGGLWVGQCIALYIVGALEWVIVAWSDWEMEVRRAFERMDEGDRIEAAHCGIDA</sequence>
<gene>
    <name evidence="7" type="ORF">DSL72_006663</name>
</gene>
<evidence type="ECO:0000256" key="2">
    <source>
        <dbReference type="ARBA" id="ARBA00010199"/>
    </source>
</evidence>
<accession>A0A8A3PNQ8</accession>
<feature type="transmembrane region" description="Helical" evidence="6">
    <location>
        <begin position="465"/>
        <end position="488"/>
    </location>
</feature>
<name>A0A8A3PNQ8_9HELO</name>
<keyword evidence="5 6" id="KW-0472">Membrane</keyword>
<dbReference type="AlphaFoldDB" id="A0A8A3PNQ8"/>
<feature type="transmembrane region" description="Helical" evidence="6">
    <location>
        <begin position="242"/>
        <end position="265"/>
    </location>
</feature>
<comment type="subcellular location">
    <subcellularLocation>
        <location evidence="1">Membrane</location>
        <topology evidence="1">Multi-pass membrane protein</topology>
    </subcellularLocation>
</comment>
<dbReference type="GO" id="GO:0042910">
    <property type="term" value="F:xenobiotic transmembrane transporter activity"/>
    <property type="evidence" value="ECO:0007669"/>
    <property type="project" value="InterPro"/>
</dbReference>
<feature type="transmembrane region" description="Helical" evidence="6">
    <location>
        <begin position="369"/>
        <end position="387"/>
    </location>
</feature>
<dbReference type="OrthoDB" id="2126698at2759"/>
<comment type="similarity">
    <text evidence="2">Belongs to the multi antimicrobial extrusion (MATE) (TC 2.A.66.1) family.</text>
</comment>
<dbReference type="Pfam" id="PF01554">
    <property type="entry name" value="MatE"/>
    <property type="match status" value="2"/>
</dbReference>
<dbReference type="EMBL" id="CP063411">
    <property type="protein sequence ID" value="QSZ36780.1"/>
    <property type="molecule type" value="Genomic_DNA"/>
</dbReference>
<feature type="transmembrane region" description="Helical" evidence="6">
    <location>
        <begin position="101"/>
        <end position="126"/>
    </location>
</feature>
<dbReference type="NCBIfam" id="TIGR00797">
    <property type="entry name" value="matE"/>
    <property type="match status" value="1"/>
</dbReference>
<evidence type="ECO:0000256" key="4">
    <source>
        <dbReference type="ARBA" id="ARBA00022989"/>
    </source>
</evidence>
<evidence type="ECO:0000256" key="5">
    <source>
        <dbReference type="ARBA" id="ARBA00023136"/>
    </source>
</evidence>
<dbReference type="Proteomes" id="UP000672032">
    <property type="component" value="Chromosome 7"/>
</dbReference>
<evidence type="ECO:0000313" key="7">
    <source>
        <dbReference type="EMBL" id="QSZ36780.1"/>
    </source>
</evidence>
<evidence type="ECO:0008006" key="9">
    <source>
        <dbReference type="Google" id="ProtNLM"/>
    </source>
</evidence>
<dbReference type="GO" id="GO:0015297">
    <property type="term" value="F:antiporter activity"/>
    <property type="evidence" value="ECO:0007669"/>
    <property type="project" value="InterPro"/>
</dbReference>
<dbReference type="PANTHER" id="PTHR11206">
    <property type="entry name" value="MULTIDRUG RESISTANCE PROTEIN"/>
    <property type="match status" value="1"/>
</dbReference>
<proteinExistence type="inferred from homology"/>
<keyword evidence="3 6" id="KW-0812">Transmembrane</keyword>
<feature type="transmembrane region" description="Helical" evidence="6">
    <location>
        <begin position="286"/>
        <end position="307"/>
    </location>
</feature>
<dbReference type="InterPro" id="IPR002528">
    <property type="entry name" value="MATE_fam"/>
</dbReference>
<feature type="transmembrane region" description="Helical" evidence="6">
    <location>
        <begin position="146"/>
        <end position="168"/>
    </location>
</feature>
<evidence type="ECO:0000256" key="3">
    <source>
        <dbReference type="ARBA" id="ARBA00022692"/>
    </source>
</evidence>
<dbReference type="GO" id="GO:0016020">
    <property type="term" value="C:membrane"/>
    <property type="evidence" value="ECO:0007669"/>
    <property type="project" value="UniProtKB-SubCell"/>
</dbReference>
<dbReference type="InterPro" id="IPR045069">
    <property type="entry name" value="MATE_euk"/>
</dbReference>
<keyword evidence="8" id="KW-1185">Reference proteome</keyword>
<evidence type="ECO:0000313" key="8">
    <source>
        <dbReference type="Proteomes" id="UP000672032"/>
    </source>
</evidence>
<dbReference type="CDD" id="cd13132">
    <property type="entry name" value="MATE_eukaryotic"/>
    <property type="match status" value="1"/>
</dbReference>
<reference evidence="7" key="1">
    <citation type="submission" date="2020-10" db="EMBL/GenBank/DDBJ databases">
        <title>Genome Sequence of Monilinia vaccinii-corymbosi Sheds Light on Mummy Berry Disease Infection of Blueberry and Mating Type.</title>
        <authorList>
            <person name="Yow A.G."/>
            <person name="Zhang Y."/>
            <person name="Bansal K."/>
            <person name="Eacker S.M."/>
            <person name="Sullivan S."/>
            <person name="Liachko I."/>
            <person name="Cubeta M.A."/>
            <person name="Rollins J.A."/>
            <person name="Ashrafi H."/>
        </authorList>
    </citation>
    <scope>NUCLEOTIDE SEQUENCE</scope>
    <source>
        <strain evidence="7">RL-1</strain>
    </source>
</reference>
<organism evidence="7 8">
    <name type="scientific">Monilinia vaccinii-corymbosi</name>
    <dbReference type="NCBI Taxonomy" id="61207"/>
    <lineage>
        <taxon>Eukaryota</taxon>
        <taxon>Fungi</taxon>
        <taxon>Dikarya</taxon>
        <taxon>Ascomycota</taxon>
        <taxon>Pezizomycotina</taxon>
        <taxon>Leotiomycetes</taxon>
        <taxon>Helotiales</taxon>
        <taxon>Sclerotiniaceae</taxon>
        <taxon>Monilinia</taxon>
    </lineage>
</organism>
<feature type="transmembrane region" description="Helical" evidence="6">
    <location>
        <begin position="188"/>
        <end position="205"/>
    </location>
</feature>
<protein>
    <recommendedName>
        <fullName evidence="9">MATE efflux family protein</fullName>
    </recommendedName>
</protein>
<evidence type="ECO:0000256" key="1">
    <source>
        <dbReference type="ARBA" id="ARBA00004141"/>
    </source>
</evidence>